<dbReference type="AlphaFoldDB" id="A0A9W6XC72"/>
<evidence type="ECO:0000313" key="3">
    <source>
        <dbReference type="Proteomes" id="UP001165121"/>
    </source>
</evidence>
<dbReference type="EMBL" id="BSXT01000902">
    <property type="protein sequence ID" value="GMF35931.1"/>
    <property type="molecule type" value="Genomic_DNA"/>
</dbReference>
<dbReference type="Proteomes" id="UP001165121">
    <property type="component" value="Unassembled WGS sequence"/>
</dbReference>
<name>A0A9W6XC72_9STRA</name>
<reference evidence="2" key="1">
    <citation type="submission" date="2023-04" db="EMBL/GenBank/DDBJ databases">
        <title>Phytophthora fragariaefolia NBRC 109709.</title>
        <authorList>
            <person name="Ichikawa N."/>
            <person name="Sato H."/>
            <person name="Tonouchi N."/>
        </authorList>
    </citation>
    <scope>NUCLEOTIDE SEQUENCE</scope>
    <source>
        <strain evidence="2">NBRC 109709</strain>
    </source>
</reference>
<accession>A0A9W6XC72</accession>
<dbReference type="OrthoDB" id="3318at2759"/>
<feature type="region of interest" description="Disordered" evidence="1">
    <location>
        <begin position="1"/>
        <end position="59"/>
    </location>
</feature>
<gene>
    <name evidence="2" type="ORF">Pfra01_000965200</name>
</gene>
<sequence>MPDAATADEPGSDSNGLRVEASASEATQQQEDEIDSEVATQAAEKATPPAKPRYTARTDHQFPISTVAVLADP</sequence>
<evidence type="ECO:0000256" key="1">
    <source>
        <dbReference type="SAM" id="MobiDB-lite"/>
    </source>
</evidence>
<protein>
    <submittedName>
        <fullName evidence="2">Unnamed protein product</fullName>
    </submittedName>
</protein>
<proteinExistence type="predicted"/>
<comment type="caution">
    <text evidence="2">The sequence shown here is derived from an EMBL/GenBank/DDBJ whole genome shotgun (WGS) entry which is preliminary data.</text>
</comment>
<organism evidence="2 3">
    <name type="scientific">Phytophthora fragariaefolia</name>
    <dbReference type="NCBI Taxonomy" id="1490495"/>
    <lineage>
        <taxon>Eukaryota</taxon>
        <taxon>Sar</taxon>
        <taxon>Stramenopiles</taxon>
        <taxon>Oomycota</taxon>
        <taxon>Peronosporomycetes</taxon>
        <taxon>Peronosporales</taxon>
        <taxon>Peronosporaceae</taxon>
        <taxon>Phytophthora</taxon>
    </lineage>
</organism>
<keyword evidence="3" id="KW-1185">Reference proteome</keyword>
<evidence type="ECO:0000313" key="2">
    <source>
        <dbReference type="EMBL" id="GMF35931.1"/>
    </source>
</evidence>